<dbReference type="SUPFAM" id="SSF52047">
    <property type="entry name" value="RNI-like"/>
    <property type="match status" value="1"/>
</dbReference>
<evidence type="ECO:0000313" key="3">
    <source>
        <dbReference type="Proteomes" id="UP000327118"/>
    </source>
</evidence>
<dbReference type="Proteomes" id="UP000327118">
    <property type="component" value="Unassembled WGS sequence"/>
</dbReference>
<evidence type="ECO:0008006" key="4">
    <source>
        <dbReference type="Google" id="ProtNLM"/>
    </source>
</evidence>
<dbReference type="OrthoDB" id="9876299at2759"/>
<protein>
    <recommendedName>
        <fullName evidence="4">Leucine rich repeat protein</fullName>
    </recommendedName>
</protein>
<dbReference type="EMBL" id="ML739053">
    <property type="protein sequence ID" value="KAE8355399.1"/>
    <property type="molecule type" value="Genomic_DNA"/>
</dbReference>
<feature type="region of interest" description="Disordered" evidence="1">
    <location>
        <begin position="396"/>
        <end position="418"/>
    </location>
</feature>
<dbReference type="Pfam" id="PF00560">
    <property type="entry name" value="LRR_1"/>
    <property type="match status" value="1"/>
</dbReference>
<dbReference type="AlphaFoldDB" id="A0A5N6ZF33"/>
<evidence type="ECO:0000313" key="2">
    <source>
        <dbReference type="EMBL" id="KAE8355399.1"/>
    </source>
</evidence>
<proteinExistence type="predicted"/>
<gene>
    <name evidence="2" type="ORF">BDV28DRAFT_155429</name>
</gene>
<dbReference type="Gene3D" id="3.80.10.10">
    <property type="entry name" value="Ribonuclease Inhibitor"/>
    <property type="match status" value="1"/>
</dbReference>
<sequence>MGKLNYSARKRLPDGPGFKAAARDSTLEIDIANKKLTDKDLSLFIDDLLECIKGDLAKVTEFHLQGNSLTIKSLPKLGEIIALNAGELRELDISNNNINISPKSEDKIVWCGFLGSFKNCYMLKKFDLGGNPLGSVGMENLARVYIKSDLDFLESDAEAIVEPKHDGQPHIRDIAKVTIGKANEWSTRGSRPAKSPSKGKKAIRQSAAHDDLKRFACTRGLRSIAYLVLSNISMAKSGTVHLASMLCMQRSSEQLLKFLPGGKSLTLPETAHRKSIIWLPNENLPQIANELLEKAEAINENKALLDSGDEIPNDGDDQGLVDATTQANAESSHKIDTAAQRKLQNKKNTEYTRLTKRVRMEALNEEGVRDTDLWITALRMMTISRILLWEGKDCTVDGSEKEQDQQEDEDRDESNPSALHIEDITRHMEDFEITKHSSSPEPPSPPVEIPVTEPAPRGPFHPGTETFEANFPVLQSSITEGVETTITRWEADPIVATGNYLFPPCIPTQPARSRKGNARIVSGTRVIRKEKETWRFGFTFEIWRRIIASAVGAEGILDLKQQTQIMRYAADRKTLKDEMDITGLEDHQQIWRILEKNNCFIYSPL</sequence>
<dbReference type="InterPro" id="IPR001611">
    <property type="entry name" value="Leu-rich_rpt"/>
</dbReference>
<organism evidence="2 3">
    <name type="scientific">Aspergillus coremiiformis</name>
    <dbReference type="NCBI Taxonomy" id="138285"/>
    <lineage>
        <taxon>Eukaryota</taxon>
        <taxon>Fungi</taxon>
        <taxon>Dikarya</taxon>
        <taxon>Ascomycota</taxon>
        <taxon>Pezizomycotina</taxon>
        <taxon>Eurotiomycetes</taxon>
        <taxon>Eurotiomycetidae</taxon>
        <taxon>Eurotiales</taxon>
        <taxon>Aspergillaceae</taxon>
        <taxon>Aspergillus</taxon>
        <taxon>Aspergillus subgen. Circumdati</taxon>
    </lineage>
</organism>
<reference evidence="3" key="1">
    <citation type="submission" date="2019-04" db="EMBL/GenBank/DDBJ databases">
        <title>Friends and foes A comparative genomics studyof 23 Aspergillus species from section Flavi.</title>
        <authorList>
            <consortium name="DOE Joint Genome Institute"/>
            <person name="Kjaerbolling I."/>
            <person name="Vesth T."/>
            <person name="Frisvad J.C."/>
            <person name="Nybo J.L."/>
            <person name="Theobald S."/>
            <person name="Kildgaard S."/>
            <person name="Isbrandt T."/>
            <person name="Kuo A."/>
            <person name="Sato A."/>
            <person name="Lyhne E.K."/>
            <person name="Kogle M.E."/>
            <person name="Wiebenga A."/>
            <person name="Kun R.S."/>
            <person name="Lubbers R.J."/>
            <person name="Makela M.R."/>
            <person name="Barry K."/>
            <person name="Chovatia M."/>
            <person name="Clum A."/>
            <person name="Daum C."/>
            <person name="Haridas S."/>
            <person name="He G."/>
            <person name="LaButti K."/>
            <person name="Lipzen A."/>
            <person name="Mondo S."/>
            <person name="Riley R."/>
            <person name="Salamov A."/>
            <person name="Simmons B.A."/>
            <person name="Magnuson J.K."/>
            <person name="Henrissat B."/>
            <person name="Mortensen U.H."/>
            <person name="Larsen T.O."/>
            <person name="Devries R.P."/>
            <person name="Grigoriev I.V."/>
            <person name="Machida M."/>
            <person name="Baker S.E."/>
            <person name="Andersen M.R."/>
        </authorList>
    </citation>
    <scope>NUCLEOTIDE SEQUENCE [LARGE SCALE GENOMIC DNA]</scope>
    <source>
        <strain evidence="3">CBS 553.77</strain>
    </source>
</reference>
<accession>A0A5N6ZF33</accession>
<evidence type="ECO:0000256" key="1">
    <source>
        <dbReference type="SAM" id="MobiDB-lite"/>
    </source>
</evidence>
<name>A0A5N6ZF33_9EURO</name>
<feature type="region of interest" description="Disordered" evidence="1">
    <location>
        <begin position="185"/>
        <end position="206"/>
    </location>
</feature>
<keyword evidence="3" id="KW-1185">Reference proteome</keyword>
<dbReference type="InterPro" id="IPR032675">
    <property type="entry name" value="LRR_dom_sf"/>
</dbReference>